<protein>
    <submittedName>
        <fullName evidence="1">Uncharacterized protein</fullName>
    </submittedName>
</protein>
<organism evidence="1 2">
    <name type="scientific">Ilyodon furcidens</name>
    <name type="common">goldbreast splitfin</name>
    <dbReference type="NCBI Taxonomy" id="33524"/>
    <lineage>
        <taxon>Eukaryota</taxon>
        <taxon>Metazoa</taxon>
        <taxon>Chordata</taxon>
        <taxon>Craniata</taxon>
        <taxon>Vertebrata</taxon>
        <taxon>Euteleostomi</taxon>
        <taxon>Actinopterygii</taxon>
        <taxon>Neopterygii</taxon>
        <taxon>Teleostei</taxon>
        <taxon>Neoteleostei</taxon>
        <taxon>Acanthomorphata</taxon>
        <taxon>Ovalentaria</taxon>
        <taxon>Atherinomorphae</taxon>
        <taxon>Cyprinodontiformes</taxon>
        <taxon>Goodeidae</taxon>
        <taxon>Ilyodon</taxon>
    </lineage>
</organism>
<evidence type="ECO:0000313" key="2">
    <source>
        <dbReference type="Proteomes" id="UP001482620"/>
    </source>
</evidence>
<comment type="caution">
    <text evidence="1">The sequence shown here is derived from an EMBL/GenBank/DDBJ whole genome shotgun (WGS) entry which is preliminary data.</text>
</comment>
<dbReference type="Gene3D" id="2.60.120.920">
    <property type="match status" value="1"/>
</dbReference>
<gene>
    <name evidence="1" type="ORF">ILYODFUR_037285</name>
</gene>
<dbReference type="InterPro" id="IPR043136">
    <property type="entry name" value="B30.2/SPRY_sf"/>
</dbReference>
<sequence length="100" mass="11517">STHSSSINICPLRYFEDVTATVSELRDKVQDILRDTWCLTGRCYREVERRRGGADVAVSHKNICRAGDSDTCLFGYNNKSWSLDCYVNCYTFYHSTTFLL</sequence>
<dbReference type="SUPFAM" id="SSF49899">
    <property type="entry name" value="Concanavalin A-like lectins/glucanases"/>
    <property type="match status" value="1"/>
</dbReference>
<keyword evidence="2" id="KW-1185">Reference proteome</keyword>
<dbReference type="InterPro" id="IPR013320">
    <property type="entry name" value="ConA-like_dom_sf"/>
</dbReference>
<dbReference type="Proteomes" id="UP001482620">
    <property type="component" value="Unassembled WGS sequence"/>
</dbReference>
<feature type="non-terminal residue" evidence="1">
    <location>
        <position position="1"/>
    </location>
</feature>
<proteinExistence type="predicted"/>
<evidence type="ECO:0000313" key="1">
    <source>
        <dbReference type="EMBL" id="MEQ2223489.1"/>
    </source>
</evidence>
<name>A0ABV0SSF5_9TELE</name>
<reference evidence="1 2" key="1">
    <citation type="submission" date="2021-06" db="EMBL/GenBank/DDBJ databases">
        <authorList>
            <person name="Palmer J.M."/>
        </authorList>
    </citation>
    <scope>NUCLEOTIDE SEQUENCE [LARGE SCALE GENOMIC DNA]</scope>
    <source>
        <strain evidence="2">if_2019</strain>
        <tissue evidence="1">Muscle</tissue>
    </source>
</reference>
<accession>A0ABV0SSF5</accession>
<dbReference type="EMBL" id="JAHRIQ010008128">
    <property type="protein sequence ID" value="MEQ2223489.1"/>
    <property type="molecule type" value="Genomic_DNA"/>
</dbReference>